<keyword evidence="2" id="KW-0969">Cilium</keyword>
<evidence type="ECO:0000313" key="2">
    <source>
        <dbReference type="EMBL" id="SEH14712.1"/>
    </source>
</evidence>
<accession>A0A1H6FWA3</accession>
<dbReference type="Gene3D" id="3.30.160.170">
    <property type="entry name" value="FlaG-like"/>
    <property type="match status" value="1"/>
</dbReference>
<name>A0A1H6FWA3_THEAL</name>
<reference evidence="3" key="1">
    <citation type="submission" date="2016-10" db="EMBL/GenBank/DDBJ databases">
        <authorList>
            <person name="Varghese N."/>
            <person name="Submissions S."/>
        </authorList>
    </citation>
    <scope>NUCLEOTIDE SEQUENCE [LARGE SCALE GENOMIC DNA]</scope>
    <source>
        <strain evidence="3">ATCC 35263</strain>
    </source>
</reference>
<dbReference type="InterPro" id="IPR005186">
    <property type="entry name" value="FlaG"/>
</dbReference>
<feature type="region of interest" description="Disordered" evidence="1">
    <location>
        <begin position="1"/>
        <end position="60"/>
    </location>
</feature>
<dbReference type="Pfam" id="PF03646">
    <property type="entry name" value="FlaG"/>
    <property type="match status" value="1"/>
</dbReference>
<dbReference type="Proteomes" id="UP000222056">
    <property type="component" value="Unassembled WGS sequence"/>
</dbReference>
<dbReference type="SUPFAM" id="SSF160214">
    <property type="entry name" value="FlaG-like"/>
    <property type="match status" value="1"/>
</dbReference>
<evidence type="ECO:0000256" key="1">
    <source>
        <dbReference type="SAM" id="MobiDB-lite"/>
    </source>
</evidence>
<dbReference type="OrthoDB" id="5244646at2"/>
<keyword evidence="2" id="KW-0966">Cell projection</keyword>
<keyword evidence="3" id="KW-1185">Reference proteome</keyword>
<organism evidence="2 3">
    <name type="scientific">Thermoleophilum album</name>
    <dbReference type="NCBI Taxonomy" id="29539"/>
    <lineage>
        <taxon>Bacteria</taxon>
        <taxon>Bacillati</taxon>
        <taxon>Actinomycetota</taxon>
        <taxon>Thermoleophilia</taxon>
        <taxon>Thermoleophilales</taxon>
        <taxon>Thermoleophilaceae</taxon>
        <taxon>Thermoleophilum</taxon>
    </lineage>
</organism>
<proteinExistence type="predicted"/>
<dbReference type="EMBL" id="FNWJ01000002">
    <property type="protein sequence ID" value="SEH14712.1"/>
    <property type="molecule type" value="Genomic_DNA"/>
</dbReference>
<dbReference type="AlphaFoldDB" id="A0A1H6FWA3"/>
<evidence type="ECO:0000313" key="3">
    <source>
        <dbReference type="Proteomes" id="UP000222056"/>
    </source>
</evidence>
<dbReference type="RefSeq" id="WP_093118161.1">
    <property type="nucleotide sequence ID" value="NZ_FNWJ01000002.1"/>
</dbReference>
<gene>
    <name evidence="2" type="ORF">SAMN02745716_1715</name>
</gene>
<sequence length="135" mass="14417">MSTLPRIASTHTPAPLVAPERPQREDAGAPSNADAAREAERKPQRVASEPAATLVPSNVTPLPTEVHAEIAAASARFEELRGLGRELHFLVDEQTGRVVVEVRDLEGRLIRRVPPSVALDLASAPDLGLGGPRRT</sequence>
<protein>
    <submittedName>
        <fullName evidence="2">Flagellar protein FlaG</fullName>
    </submittedName>
</protein>
<keyword evidence="2" id="KW-0282">Flagellum</keyword>
<dbReference type="STRING" id="29539.SAMN02745716_1715"/>
<dbReference type="InterPro" id="IPR035924">
    <property type="entry name" value="FlaG-like_sf"/>
</dbReference>